<accession>A0A6N4SVH2</accession>
<feature type="binding site" evidence="2">
    <location>
        <position position="110"/>
    </location>
    <ligand>
        <name>Fe cation</name>
        <dbReference type="ChEBI" id="CHEBI:24875"/>
    </ligand>
</feature>
<dbReference type="PANTHER" id="PTHR13903">
    <property type="entry name" value="PIRIN-RELATED"/>
    <property type="match status" value="1"/>
</dbReference>
<comment type="cofactor">
    <cofactor evidence="2">
        <name>Fe cation</name>
        <dbReference type="ChEBI" id="CHEBI:24875"/>
    </cofactor>
    <text evidence="2">Binds 1 Fe cation per subunit.</text>
</comment>
<feature type="binding site" evidence="2">
    <location>
        <position position="64"/>
    </location>
    <ligand>
        <name>Fe cation</name>
        <dbReference type="ChEBI" id="CHEBI:24875"/>
    </ligand>
</feature>
<feature type="binding site" evidence="2">
    <location>
        <position position="108"/>
    </location>
    <ligand>
        <name>Fe cation</name>
        <dbReference type="ChEBI" id="CHEBI:24875"/>
    </ligand>
</feature>
<dbReference type="Gene3D" id="2.60.120.10">
    <property type="entry name" value="Jelly Rolls"/>
    <property type="match status" value="2"/>
</dbReference>
<evidence type="ECO:0000256" key="1">
    <source>
        <dbReference type="ARBA" id="ARBA00008416"/>
    </source>
</evidence>
<dbReference type="KEGG" id="chu:CHU_3010"/>
<keyword evidence="2" id="KW-0479">Metal-binding</keyword>
<feature type="domain" description="Pirin C-terminal" evidence="5">
    <location>
        <begin position="175"/>
        <end position="254"/>
    </location>
</feature>
<sequence>MLLMTVSSAVAAQQPGRVYPAIPAMDGEGAEVLRLFPGKFVKHADPFILLDDFTVSPPVGFPTHKHIGFEAITYMIEGSFVHKDNIGNNDTVYAGQAQRFTAGSGLLHSEMPGASAVNRGLQLWVNIPAAAKAAEPTYQLVETLPVESADSTRIVRTIAGKGSVLQVHCGCDLSYLDIQLKKNTIVLTPESGYTSFVYVLDGMVQIHEHVVYAGNFYFLESGVPNTIIGDGVPRFVYLSAKPLNQKIKQRGPYVY</sequence>
<evidence type="ECO:0000256" key="3">
    <source>
        <dbReference type="RuleBase" id="RU003457"/>
    </source>
</evidence>
<dbReference type="InterPro" id="IPR008778">
    <property type="entry name" value="Pirin_C_dom"/>
</dbReference>
<dbReference type="InterPro" id="IPR014710">
    <property type="entry name" value="RmlC-like_jellyroll"/>
</dbReference>
<dbReference type="GO" id="GO:0046872">
    <property type="term" value="F:metal ion binding"/>
    <property type="evidence" value="ECO:0007669"/>
    <property type="project" value="UniProtKB-KW"/>
</dbReference>
<name>A0A6N4SVH2_CYTH3</name>
<organism evidence="6 7">
    <name type="scientific">Cytophaga hutchinsonii (strain ATCC 33406 / DSM 1761 / CIP 103989 / NBRC 15051 / NCIMB 9469 / D465)</name>
    <dbReference type="NCBI Taxonomy" id="269798"/>
    <lineage>
        <taxon>Bacteria</taxon>
        <taxon>Pseudomonadati</taxon>
        <taxon>Bacteroidota</taxon>
        <taxon>Cytophagia</taxon>
        <taxon>Cytophagales</taxon>
        <taxon>Cytophagaceae</taxon>
        <taxon>Cytophaga</taxon>
    </lineage>
</organism>
<evidence type="ECO:0000256" key="2">
    <source>
        <dbReference type="PIRSR" id="PIRSR006232-1"/>
    </source>
</evidence>
<dbReference type="CDD" id="cd02247">
    <property type="entry name" value="cupin_pirin_C"/>
    <property type="match status" value="1"/>
</dbReference>
<dbReference type="InterPro" id="IPR011051">
    <property type="entry name" value="RmlC_Cupin_sf"/>
</dbReference>
<evidence type="ECO:0000259" key="4">
    <source>
        <dbReference type="Pfam" id="PF02678"/>
    </source>
</evidence>
<dbReference type="InterPro" id="IPR012093">
    <property type="entry name" value="Pirin"/>
</dbReference>
<gene>
    <name evidence="6" type="ordered locus">CHU_3010</name>
</gene>
<dbReference type="Pfam" id="PF05726">
    <property type="entry name" value="Pirin_C"/>
    <property type="match status" value="1"/>
</dbReference>
<reference evidence="6 7" key="1">
    <citation type="journal article" date="2007" name="Appl. Environ. Microbiol.">
        <title>Genome sequence of the cellulolytic gliding bacterium Cytophaga hutchinsonii.</title>
        <authorList>
            <person name="Xie G."/>
            <person name="Bruce D.C."/>
            <person name="Challacombe J.F."/>
            <person name="Chertkov O."/>
            <person name="Detter J.C."/>
            <person name="Gilna P."/>
            <person name="Han C.S."/>
            <person name="Lucas S."/>
            <person name="Misra M."/>
            <person name="Myers G.L."/>
            <person name="Richardson P."/>
            <person name="Tapia R."/>
            <person name="Thayer N."/>
            <person name="Thompson L.S."/>
            <person name="Brettin T.S."/>
            <person name="Henrissat B."/>
            <person name="Wilson D.B."/>
            <person name="McBride M.J."/>
        </authorList>
    </citation>
    <scope>NUCLEOTIDE SEQUENCE [LARGE SCALE GENOMIC DNA]</scope>
    <source>
        <strain evidence="7">ATCC 33406 / DSM 1761 / CIP 103989 / NBRC 15051 / NCIMB 9469 / D465</strain>
    </source>
</reference>
<dbReference type="PANTHER" id="PTHR13903:SF8">
    <property type="entry name" value="PIRIN"/>
    <property type="match status" value="1"/>
</dbReference>
<dbReference type="CDD" id="cd02909">
    <property type="entry name" value="cupin_pirin_N"/>
    <property type="match status" value="1"/>
</dbReference>
<comment type="similarity">
    <text evidence="1 3">Belongs to the pirin family.</text>
</comment>
<feature type="domain" description="Pirin N-terminal" evidence="4">
    <location>
        <begin position="36"/>
        <end position="125"/>
    </location>
</feature>
<feature type="binding site" evidence="2">
    <location>
        <position position="66"/>
    </location>
    <ligand>
        <name>Fe cation</name>
        <dbReference type="ChEBI" id="CHEBI:24875"/>
    </ligand>
</feature>
<dbReference type="AlphaFoldDB" id="A0A6N4SVH2"/>
<dbReference type="PIRSF" id="PIRSF006232">
    <property type="entry name" value="Pirin"/>
    <property type="match status" value="1"/>
</dbReference>
<evidence type="ECO:0000313" key="6">
    <source>
        <dbReference type="EMBL" id="ABG60251.1"/>
    </source>
</evidence>
<keyword evidence="7" id="KW-1185">Reference proteome</keyword>
<keyword evidence="2" id="KW-0408">Iron</keyword>
<evidence type="ECO:0000313" key="7">
    <source>
        <dbReference type="Proteomes" id="UP000001822"/>
    </source>
</evidence>
<evidence type="ECO:0000259" key="5">
    <source>
        <dbReference type="Pfam" id="PF05726"/>
    </source>
</evidence>
<protein>
    <submittedName>
        <fullName evidence="6">Pirin-related protein</fullName>
    </submittedName>
</protein>
<dbReference type="EMBL" id="CP000383">
    <property type="protein sequence ID" value="ABG60251.1"/>
    <property type="molecule type" value="Genomic_DNA"/>
</dbReference>
<proteinExistence type="inferred from homology"/>
<dbReference type="InterPro" id="IPR003829">
    <property type="entry name" value="Pirin_N_dom"/>
</dbReference>
<dbReference type="Pfam" id="PF02678">
    <property type="entry name" value="Pirin"/>
    <property type="match status" value="1"/>
</dbReference>
<dbReference type="SUPFAM" id="SSF51182">
    <property type="entry name" value="RmlC-like cupins"/>
    <property type="match status" value="1"/>
</dbReference>
<dbReference type="Proteomes" id="UP000001822">
    <property type="component" value="Chromosome"/>
</dbReference>